<dbReference type="GO" id="GO:0016810">
    <property type="term" value="F:hydrolase activity, acting on carbon-nitrogen (but not peptide) bonds"/>
    <property type="evidence" value="ECO:0007669"/>
    <property type="project" value="InterPro"/>
</dbReference>
<dbReference type="InterPro" id="IPR032466">
    <property type="entry name" value="Metal_Hydrolase"/>
</dbReference>
<evidence type="ECO:0000259" key="1">
    <source>
        <dbReference type="Pfam" id="PF07969"/>
    </source>
</evidence>
<sequence>MLFNGHVLTMEPAGAVQQAIAIRAGRILAVGSDAQIRRHVGSASQTIDLQGRTALPGLIDAHAHMEREGLKTLRPSLAHARSVGDVLNVVAQQAAIQPKGSWIITMPVGQPPFYFGGPDNLAEKRMPTREELDAVAPRHPVYIPGLFGNWGVPPGYSVLNSLALAANGMDQASCPDCTGIEVMRDEQGRATGQIIEHNKRPLLEFALLTRVPAFGFEDRLEGLRRSLPIYHAYGTTSIYEGHGSAPETIAVYRRLWEEGQLSMRTRLCVSPTWSNVKEAGEAMRDWLAFARGRGLGDPWLRISGVYIGLGGHAATATAVRKALPNTGWTGFVEWSNSIGDFEAYAWLAAEHDLRVHSVVVDRLAEVLEVFERINQSFPLHARRWVVEHVGRVSGPDIERLKRLGISVTSIPFYLLWKNGRDRLGEPDQGHAFVPQRSLLEAGLPVSAGSDNIPVSLFSAVWASVVRRERTTGQVIGPGQRLDRLQALQMVTRNGAYLSFEEHLKGTLAPGKLADIAVLSANPLSVADDGLADIHSELTLVDGRIVHRA</sequence>
<dbReference type="Gene3D" id="2.30.40.10">
    <property type="entry name" value="Urease, subunit C, domain 1"/>
    <property type="match status" value="1"/>
</dbReference>
<evidence type="ECO:0000313" key="2">
    <source>
        <dbReference type="EMBL" id="RMX08931.1"/>
    </source>
</evidence>
<keyword evidence="2" id="KW-0378">Hydrolase</keyword>
<dbReference type="SUPFAM" id="SSF51556">
    <property type="entry name" value="Metallo-dependent hydrolases"/>
    <property type="match status" value="1"/>
</dbReference>
<keyword evidence="3" id="KW-1185">Reference proteome</keyword>
<gene>
    <name evidence="2" type="ORF">D8I35_06360</name>
</gene>
<proteinExistence type="predicted"/>
<dbReference type="AlphaFoldDB" id="A0A3M6R145"/>
<dbReference type="Pfam" id="PF07969">
    <property type="entry name" value="Amidohydro_3"/>
    <property type="match status" value="1"/>
</dbReference>
<dbReference type="InterPro" id="IPR013108">
    <property type="entry name" value="Amidohydro_3"/>
</dbReference>
<dbReference type="Gene3D" id="3.20.20.140">
    <property type="entry name" value="Metal-dependent hydrolases"/>
    <property type="match status" value="1"/>
</dbReference>
<dbReference type="EMBL" id="RDQO01000001">
    <property type="protein sequence ID" value="RMX08931.1"/>
    <property type="molecule type" value="Genomic_DNA"/>
</dbReference>
<dbReference type="Gene3D" id="3.10.310.70">
    <property type="match status" value="1"/>
</dbReference>
<dbReference type="InterPro" id="IPR011059">
    <property type="entry name" value="Metal-dep_hydrolase_composite"/>
</dbReference>
<dbReference type="InterPro" id="IPR033932">
    <property type="entry name" value="YtcJ-like"/>
</dbReference>
<dbReference type="Proteomes" id="UP000278006">
    <property type="component" value="Unassembled WGS sequence"/>
</dbReference>
<name>A0A3M6R145_9BURK</name>
<dbReference type="PANTHER" id="PTHR22642">
    <property type="entry name" value="IMIDAZOLONEPROPIONASE"/>
    <property type="match status" value="1"/>
</dbReference>
<dbReference type="CDD" id="cd01300">
    <property type="entry name" value="YtcJ_like"/>
    <property type="match status" value="1"/>
</dbReference>
<feature type="domain" description="Amidohydrolase 3" evidence="1">
    <location>
        <begin position="45"/>
        <end position="546"/>
    </location>
</feature>
<evidence type="ECO:0000313" key="3">
    <source>
        <dbReference type="Proteomes" id="UP000278006"/>
    </source>
</evidence>
<dbReference type="SUPFAM" id="SSF51338">
    <property type="entry name" value="Composite domain of metallo-dependent hydrolases"/>
    <property type="match status" value="1"/>
</dbReference>
<dbReference type="PANTHER" id="PTHR22642:SF2">
    <property type="entry name" value="PROTEIN LONG AFTER FAR-RED 3"/>
    <property type="match status" value="1"/>
</dbReference>
<accession>A0A3M6R145</accession>
<dbReference type="OrthoDB" id="9031471at2"/>
<reference evidence="2 3" key="1">
    <citation type="submission" date="2018-10" db="EMBL/GenBank/DDBJ databases">
        <title>Draft genome of Cortibacter populi DSM10536.</title>
        <authorList>
            <person name="Bernier A.-M."/>
            <person name="Bernard K."/>
        </authorList>
    </citation>
    <scope>NUCLEOTIDE SEQUENCE [LARGE SCALE GENOMIC DNA]</scope>
    <source>
        <strain evidence="2 3">DSM 105136</strain>
    </source>
</reference>
<protein>
    <submittedName>
        <fullName evidence="2">Amidohydrolase</fullName>
    </submittedName>
</protein>
<comment type="caution">
    <text evidence="2">The sequence shown here is derived from an EMBL/GenBank/DDBJ whole genome shotgun (WGS) entry which is preliminary data.</text>
</comment>
<organism evidence="2 3">
    <name type="scientific">Corticibacter populi</name>
    <dbReference type="NCBI Taxonomy" id="1550736"/>
    <lineage>
        <taxon>Bacteria</taxon>
        <taxon>Pseudomonadati</taxon>
        <taxon>Pseudomonadota</taxon>
        <taxon>Betaproteobacteria</taxon>
        <taxon>Burkholderiales</taxon>
        <taxon>Comamonadaceae</taxon>
        <taxon>Corticibacter</taxon>
    </lineage>
</organism>